<gene>
    <name evidence="2" type="ORF">FB567DRAFT_16892</name>
</gene>
<proteinExistence type="predicted"/>
<dbReference type="AlphaFoldDB" id="A0A8K0RIA7"/>
<accession>A0A8K0RIA7</accession>
<reference evidence="2" key="1">
    <citation type="journal article" date="2021" name="Nat. Commun.">
        <title>Genetic determinants of endophytism in the Arabidopsis root mycobiome.</title>
        <authorList>
            <person name="Mesny F."/>
            <person name="Miyauchi S."/>
            <person name="Thiergart T."/>
            <person name="Pickel B."/>
            <person name="Atanasova L."/>
            <person name="Karlsson M."/>
            <person name="Huettel B."/>
            <person name="Barry K.W."/>
            <person name="Haridas S."/>
            <person name="Chen C."/>
            <person name="Bauer D."/>
            <person name="Andreopoulos W."/>
            <person name="Pangilinan J."/>
            <person name="LaButti K."/>
            <person name="Riley R."/>
            <person name="Lipzen A."/>
            <person name="Clum A."/>
            <person name="Drula E."/>
            <person name="Henrissat B."/>
            <person name="Kohler A."/>
            <person name="Grigoriev I.V."/>
            <person name="Martin F.M."/>
            <person name="Hacquard S."/>
        </authorList>
    </citation>
    <scope>NUCLEOTIDE SEQUENCE</scope>
    <source>
        <strain evidence="2">MPI-SDFR-AT-0120</strain>
    </source>
</reference>
<dbReference type="OrthoDB" id="5428863at2759"/>
<evidence type="ECO:0000259" key="1">
    <source>
        <dbReference type="Pfam" id="PF06985"/>
    </source>
</evidence>
<protein>
    <submittedName>
        <fullName evidence="2">Heterokaryon incompatibility protein-domain-containing protein</fullName>
    </submittedName>
</protein>
<dbReference type="Proteomes" id="UP000813461">
    <property type="component" value="Unassembled WGS sequence"/>
</dbReference>
<evidence type="ECO:0000313" key="3">
    <source>
        <dbReference type="Proteomes" id="UP000813461"/>
    </source>
</evidence>
<feature type="domain" description="Heterokaryon incompatibility" evidence="1">
    <location>
        <begin position="190"/>
        <end position="333"/>
    </location>
</feature>
<keyword evidence="3" id="KW-1185">Reference proteome</keyword>
<dbReference type="Pfam" id="PF06985">
    <property type="entry name" value="HET"/>
    <property type="match status" value="1"/>
</dbReference>
<dbReference type="PANTHER" id="PTHR33112:SF1">
    <property type="entry name" value="HETEROKARYON INCOMPATIBILITY DOMAIN-CONTAINING PROTEIN"/>
    <property type="match status" value="1"/>
</dbReference>
<sequence length="696" mass="79194">MAELEGQAGTEHKIVRIDTEALCERCRLIAFGLKKEMHLGEEYVQPLINRSKKCPLCLWLLEIFRIPMEIMNPAAVFHYSKVPGPCFSYGRIPYWHCPSDSGLDYSHYYLLPLDDGKSTTNLEDRYRLVDCHKVDFDRLRYWINYCQTNHGHACSRITQMNGTPLAEESAIKVIDCKQRMITGAALSVPYVALSYVWGTGVSEIIEEEPSPDGNLRNVLPDSLPRTIEDAIYTTLQLGYRYLWVDKYCIDQSNPHELHTQLSLMNLIYQAASVTIVAASGADSNSGLPGVSDRPRTPQILMHLDRTTWLVANNDPETSVRRAVWSTRAWTYQESFFSRRQLFFTDQQVLFECCEMSCCELVDRPLDKATERGWHITRQGIGDDMSPAHGGKDLPSHISEYSIRSLTYQPDVLRAMQGIFSYFATPSLDEADRRLQFWGICISPNAYEAKVPAASADEQLRLSLAQGLCWLHGKTRDYTQRQTRRNQFPSWSWSGWGMPIAWPISGQSRLSPGDFSCAITLEKHSGARVPFTAALAENLCTMSPESTDYTYRLHLRTEIMDIGVTYLGSTQYTSENGLNYVVSAMAHEIISSSRRESEQSSEQPNSSPQQILYWPIEITPFVEAGTELHERLCREVLKCIVLPNDRGLVVWKGETAFERLGIIWKLSEPHGGSYAERFIGQNMREYFPSSIQEITLE</sequence>
<dbReference type="EMBL" id="JAGMVJ010000001">
    <property type="protein sequence ID" value="KAH7094984.1"/>
    <property type="molecule type" value="Genomic_DNA"/>
</dbReference>
<dbReference type="PANTHER" id="PTHR33112">
    <property type="entry name" value="DOMAIN PROTEIN, PUTATIVE-RELATED"/>
    <property type="match status" value="1"/>
</dbReference>
<evidence type="ECO:0000313" key="2">
    <source>
        <dbReference type="EMBL" id="KAH7094984.1"/>
    </source>
</evidence>
<comment type="caution">
    <text evidence="2">The sequence shown here is derived from an EMBL/GenBank/DDBJ whole genome shotgun (WGS) entry which is preliminary data.</text>
</comment>
<dbReference type="InterPro" id="IPR010730">
    <property type="entry name" value="HET"/>
</dbReference>
<name>A0A8K0RIA7_9PLEO</name>
<organism evidence="2 3">
    <name type="scientific">Paraphoma chrysanthemicola</name>
    <dbReference type="NCBI Taxonomy" id="798071"/>
    <lineage>
        <taxon>Eukaryota</taxon>
        <taxon>Fungi</taxon>
        <taxon>Dikarya</taxon>
        <taxon>Ascomycota</taxon>
        <taxon>Pezizomycotina</taxon>
        <taxon>Dothideomycetes</taxon>
        <taxon>Pleosporomycetidae</taxon>
        <taxon>Pleosporales</taxon>
        <taxon>Pleosporineae</taxon>
        <taxon>Phaeosphaeriaceae</taxon>
        <taxon>Paraphoma</taxon>
    </lineage>
</organism>